<keyword evidence="3" id="KW-1185">Reference proteome</keyword>
<evidence type="ECO:0000313" key="2">
    <source>
        <dbReference type="EMBL" id="ENN84958.1"/>
    </source>
</evidence>
<feature type="compositionally biased region" description="Basic residues" evidence="1">
    <location>
        <begin position="366"/>
        <end position="378"/>
    </location>
</feature>
<dbReference type="AlphaFoldDB" id="N6U3R8"/>
<dbReference type="EMBL" id="AQHN01000084">
    <property type="protein sequence ID" value="ENN84958.1"/>
    <property type="molecule type" value="Genomic_DNA"/>
</dbReference>
<evidence type="ECO:0000256" key="1">
    <source>
        <dbReference type="SAM" id="MobiDB-lite"/>
    </source>
</evidence>
<protein>
    <submittedName>
        <fullName evidence="2">Uncharacterized protein</fullName>
    </submittedName>
</protein>
<accession>N6U3R8</accession>
<dbReference type="Proteomes" id="UP000012429">
    <property type="component" value="Unassembled WGS sequence"/>
</dbReference>
<organism evidence="2 3">
    <name type="scientific">Rhizobium freirei PRF 81</name>
    <dbReference type="NCBI Taxonomy" id="363754"/>
    <lineage>
        <taxon>Bacteria</taxon>
        <taxon>Pseudomonadati</taxon>
        <taxon>Pseudomonadota</taxon>
        <taxon>Alphaproteobacteria</taxon>
        <taxon>Hyphomicrobiales</taxon>
        <taxon>Rhizobiaceae</taxon>
        <taxon>Rhizobium/Agrobacterium group</taxon>
        <taxon>Rhizobium</taxon>
    </lineage>
</organism>
<evidence type="ECO:0000313" key="3">
    <source>
        <dbReference type="Proteomes" id="UP000012429"/>
    </source>
</evidence>
<name>N6U3R8_9HYPH</name>
<reference evidence="2 3" key="1">
    <citation type="journal article" date="2012" name="BMC Genomics">
        <title>Genomic basis of broad host range and environmental adaptability of Rhizobium tropici CIAT 899 and Rhizobium sp. PRF 81 which are used in inoculants for common bean (Phaseolus vulgaris L.).</title>
        <authorList>
            <person name="Ormeno-Orrillo E."/>
            <person name="Menna P."/>
            <person name="Almeida L.G."/>
            <person name="Ollero F.J."/>
            <person name="Nicolas M.F."/>
            <person name="Pains Rodrigues E."/>
            <person name="Shigueyoshi Nakatani A."/>
            <person name="Silva Batista J.S."/>
            <person name="Oliveira Chueire L.M."/>
            <person name="Souza R.C."/>
            <person name="Ribeiro Vasconcelos A.T."/>
            <person name="Megias M."/>
            <person name="Hungria M."/>
            <person name="Martinez-Romero E."/>
        </authorList>
    </citation>
    <scope>NUCLEOTIDE SEQUENCE [LARGE SCALE GENOMIC DNA]</scope>
    <source>
        <strain evidence="2 3">PRF 81</strain>
    </source>
</reference>
<comment type="caution">
    <text evidence="2">The sequence shown here is derived from an EMBL/GenBank/DDBJ whole genome shotgun (WGS) entry which is preliminary data.</text>
</comment>
<sequence length="378" mass="40199">MRRAAHILGRQHRVDNRLFDAVDGCHIDGVERFVVDDLQGKVPIGPVRHRMRIGGRECQEDVAGIVAARRAVAADADGGAASKALELVRCQRQIGGDDDDDRAALLKLALRGAVPQVPANRHARDRQPVPLAVIGLNQRPDRIGPPVELDDAGRGARTALEAVGDHAGAAAAITLLHRACRNAVESGAHVGLADMHSVDIVQRAVIGLCNDGHDPEEIVGLIGRGVMVDHPLDGGVVRHADTMRIGDDDRSEEVAAVFDPVCAGHFAIAVEAMYAGIGGNRRFGAHMRQDRRHPGARRPLAAGTRLVLDDRLKADADAGHVRDGIVCAGAAGKRQAELAAARFAGACFYCHVISAGSEDKGQERPRGRRRSASSPRSH</sequence>
<dbReference type="STRING" id="363754.RHSP_58759"/>
<feature type="region of interest" description="Disordered" evidence="1">
    <location>
        <begin position="358"/>
        <end position="378"/>
    </location>
</feature>
<proteinExistence type="predicted"/>
<gene>
    <name evidence="2" type="ORF">RHSP_58759</name>
</gene>